<dbReference type="EMBL" id="CP006720">
    <property type="protein sequence ID" value="AHI57945.1"/>
    <property type="molecule type" value="Genomic_DNA"/>
</dbReference>
<organism evidence="1 2">
    <name type="scientific">Spiroplasma mirum ATCC 29335</name>
    <dbReference type="NCBI Taxonomy" id="838561"/>
    <lineage>
        <taxon>Bacteria</taxon>
        <taxon>Bacillati</taxon>
        <taxon>Mycoplasmatota</taxon>
        <taxon>Mollicutes</taxon>
        <taxon>Entomoplasmatales</taxon>
        <taxon>Spiroplasmataceae</taxon>
        <taxon>Spiroplasma</taxon>
    </lineage>
</organism>
<accession>W6AMJ0</accession>
<protein>
    <submittedName>
        <fullName evidence="1">Uncharacterized protein</fullName>
    </submittedName>
</protein>
<evidence type="ECO:0000313" key="1">
    <source>
        <dbReference type="EMBL" id="AHI57945.1"/>
    </source>
</evidence>
<proteinExistence type="predicted"/>
<dbReference type="PATRIC" id="fig|838561.3.peg.586"/>
<evidence type="ECO:0000313" key="2">
    <source>
        <dbReference type="Proteomes" id="UP000019260"/>
    </source>
</evidence>
<reference evidence="1 2" key="1">
    <citation type="submission" date="2013-09" db="EMBL/GenBank/DDBJ databases">
        <title>Complete genome sequence of Spiroplasma mirum suckling mouse cataract agent.</title>
        <authorList>
            <person name="Landry C.A."/>
            <person name="Bastian F.O."/>
            <person name="Thune R.L."/>
        </authorList>
    </citation>
    <scope>NUCLEOTIDE SEQUENCE [LARGE SCALE GENOMIC DNA]</scope>
    <source>
        <strain evidence="1 2">SMCA</strain>
    </source>
</reference>
<dbReference type="AlphaFoldDB" id="W6AMJ0"/>
<gene>
    <name evidence="1" type="ORF">P344_03005</name>
</gene>
<sequence>MQNHLKKLGDYNLNLSYNPNDNYLITKSTRYAMLYVLDLIYEQIIASKEEYYTNILQNTFLKK</sequence>
<name>W6AMJ0_9MOLU</name>
<keyword evidence="2" id="KW-1185">Reference proteome</keyword>
<dbReference type="STRING" id="838561.P344_03005"/>
<dbReference type="KEGG" id="smia:P344_03005"/>
<dbReference type="HOGENOM" id="CLU_2883642_0_0_14"/>
<dbReference type="Proteomes" id="UP000019260">
    <property type="component" value="Chromosome"/>
</dbReference>